<dbReference type="EC" id="3.1.3.-" evidence="12"/>
<evidence type="ECO:0000256" key="1">
    <source>
        <dbReference type="ARBA" id="ARBA00001946"/>
    </source>
</evidence>
<gene>
    <name evidence="13" type="primary">gmhB</name>
</gene>
<comment type="cofactor">
    <cofactor evidence="1">
        <name>Mg(2+)</name>
        <dbReference type="ChEBI" id="CHEBI:18420"/>
    </cofactor>
</comment>
<evidence type="ECO:0000256" key="12">
    <source>
        <dbReference type="PIRNR" id="PIRNR004682"/>
    </source>
</evidence>
<dbReference type="InterPro" id="IPR023214">
    <property type="entry name" value="HAD_sf"/>
</dbReference>
<sequence length="201" mass="21586">MTVSLVILDRDGVINHDSDDYIKSPDEWQPLPGSLEAIARLCRADYTVVVATNQAGVGRGLFSLEMLIRIHRKMASSIRDKGGRLDSVFFCPHGPAEQCGCRKPNPGMLLEISARLGIGLSGVPVVGDSLRDLEAAEAAGAMPILVKSGRGRLTQKKLSKSELSHTLGQTPVYADLAEFTDAVLDGCLESVARHTDQGSHH</sequence>
<evidence type="ECO:0000256" key="5">
    <source>
        <dbReference type="ARBA" id="ARBA00022490"/>
    </source>
</evidence>
<dbReference type="GO" id="GO:0016791">
    <property type="term" value="F:phosphatase activity"/>
    <property type="evidence" value="ECO:0007669"/>
    <property type="project" value="InterPro"/>
</dbReference>
<dbReference type="SUPFAM" id="SSF56784">
    <property type="entry name" value="HAD-like"/>
    <property type="match status" value="1"/>
</dbReference>
<evidence type="ECO:0000256" key="8">
    <source>
        <dbReference type="ARBA" id="ARBA00022833"/>
    </source>
</evidence>
<evidence type="ECO:0000256" key="2">
    <source>
        <dbReference type="ARBA" id="ARBA00001947"/>
    </source>
</evidence>
<dbReference type="PANTHER" id="PTHR42891:SF1">
    <property type="entry name" value="D-GLYCERO-BETA-D-MANNO-HEPTOSE-1,7-BISPHOSPHATE 7-PHOSPHATASE"/>
    <property type="match status" value="1"/>
</dbReference>
<dbReference type="FunFam" id="3.40.50.1000:FF:000168">
    <property type="entry name" value="D,D-heptose 1,7-bisphosphate phosphatase"/>
    <property type="match status" value="1"/>
</dbReference>
<keyword evidence="6" id="KW-0479">Metal-binding</keyword>
<dbReference type="InterPro" id="IPR036412">
    <property type="entry name" value="HAD-like_sf"/>
</dbReference>
<dbReference type="Pfam" id="PF13242">
    <property type="entry name" value="Hydrolase_like"/>
    <property type="match status" value="1"/>
</dbReference>
<keyword evidence="7 12" id="KW-0378">Hydrolase</keyword>
<dbReference type="NCBIfam" id="NF006506">
    <property type="entry name" value="PRK08942.1"/>
    <property type="match status" value="1"/>
</dbReference>
<evidence type="ECO:0000256" key="9">
    <source>
        <dbReference type="ARBA" id="ARBA00022842"/>
    </source>
</evidence>
<reference evidence="13" key="1">
    <citation type="journal article" date="2014" name="Genome Biol. Evol.">
        <title>Pangenome evidence for extensive interdomain horizontal transfer affecting lineage core and shell genes in uncultured planktonic thaumarchaeota and euryarchaeota.</title>
        <authorList>
            <person name="Deschamps P."/>
            <person name="Zivanovic Y."/>
            <person name="Moreira D."/>
            <person name="Rodriguez-Valera F."/>
            <person name="Lopez-Garcia P."/>
        </authorList>
    </citation>
    <scope>NUCLEOTIDE SEQUENCE</scope>
</reference>
<dbReference type="InterPro" id="IPR004446">
    <property type="entry name" value="Heptose_bisP_phosphatase"/>
</dbReference>
<comment type="cofactor">
    <cofactor evidence="2">
        <name>Zn(2+)</name>
        <dbReference type="ChEBI" id="CHEBI:29105"/>
    </cofactor>
</comment>
<keyword evidence="8" id="KW-0862">Zinc</keyword>
<evidence type="ECO:0000313" key="13">
    <source>
        <dbReference type="EMBL" id="AIF16904.1"/>
    </source>
</evidence>
<organism evidence="13">
    <name type="scientific">uncultured marine group II/III euryarchaeote KM3_75_E04</name>
    <dbReference type="NCBI Taxonomy" id="1456504"/>
    <lineage>
        <taxon>Archaea</taxon>
        <taxon>Methanobacteriati</taxon>
        <taxon>Methanobacteriota</taxon>
        <taxon>environmental samples</taxon>
    </lineage>
</organism>
<dbReference type="PANTHER" id="PTHR42891">
    <property type="entry name" value="D-GLYCERO-BETA-D-MANNO-HEPTOSE-1,7-BISPHOSPHATE 7-PHOSPHATASE"/>
    <property type="match status" value="1"/>
</dbReference>
<dbReference type="GO" id="GO:0005737">
    <property type="term" value="C:cytoplasm"/>
    <property type="evidence" value="ECO:0007669"/>
    <property type="project" value="UniProtKB-SubCell"/>
</dbReference>
<dbReference type="PIRSF" id="PIRSF004682">
    <property type="entry name" value="GmhB"/>
    <property type="match status" value="1"/>
</dbReference>
<keyword evidence="5 12" id="KW-0963">Cytoplasm</keyword>
<dbReference type="EMBL" id="KF901067">
    <property type="protein sequence ID" value="AIF16904.1"/>
    <property type="molecule type" value="Genomic_DNA"/>
</dbReference>
<dbReference type="GO" id="GO:0046872">
    <property type="term" value="F:metal ion binding"/>
    <property type="evidence" value="ECO:0007669"/>
    <property type="project" value="UniProtKB-KW"/>
</dbReference>
<accession>A0A075HLY8</accession>
<dbReference type="GO" id="GO:0005975">
    <property type="term" value="P:carbohydrate metabolic process"/>
    <property type="evidence" value="ECO:0007669"/>
    <property type="project" value="InterPro"/>
</dbReference>
<comment type="subcellular location">
    <subcellularLocation>
        <location evidence="3 12">Cytoplasm</location>
    </subcellularLocation>
</comment>
<dbReference type="Gene3D" id="3.40.50.1000">
    <property type="entry name" value="HAD superfamily/HAD-like"/>
    <property type="match status" value="1"/>
</dbReference>
<evidence type="ECO:0000256" key="11">
    <source>
        <dbReference type="ARBA" id="ARBA00031828"/>
    </source>
</evidence>
<proteinExistence type="inferred from homology"/>
<evidence type="ECO:0000256" key="10">
    <source>
        <dbReference type="ARBA" id="ARBA00023277"/>
    </source>
</evidence>
<comment type="subunit">
    <text evidence="4">Monomer.</text>
</comment>
<dbReference type="AlphaFoldDB" id="A0A075HLY8"/>
<keyword evidence="9" id="KW-0460">Magnesium</keyword>
<keyword evidence="10 12" id="KW-0119">Carbohydrate metabolism</keyword>
<dbReference type="NCBIfam" id="TIGR01656">
    <property type="entry name" value="Histidinol-ppas"/>
    <property type="match status" value="1"/>
</dbReference>
<dbReference type="NCBIfam" id="TIGR01662">
    <property type="entry name" value="HAD-SF-IIIA"/>
    <property type="match status" value="1"/>
</dbReference>
<comment type="similarity">
    <text evidence="12">Belongs to the gmhB family.</text>
</comment>
<name>A0A075HLY8_9EURY</name>
<evidence type="ECO:0000256" key="6">
    <source>
        <dbReference type="ARBA" id="ARBA00022723"/>
    </source>
</evidence>
<evidence type="ECO:0000256" key="7">
    <source>
        <dbReference type="ARBA" id="ARBA00022801"/>
    </source>
</evidence>
<dbReference type="CDD" id="cd07503">
    <property type="entry name" value="HAD_HisB-N"/>
    <property type="match status" value="1"/>
</dbReference>
<evidence type="ECO:0000256" key="4">
    <source>
        <dbReference type="ARBA" id="ARBA00011245"/>
    </source>
</evidence>
<protein>
    <recommendedName>
        <fullName evidence="11 12">D,D-heptose 1,7-bisphosphate phosphatase</fullName>
        <ecNumber evidence="12">3.1.3.-</ecNumber>
    </recommendedName>
</protein>
<evidence type="ECO:0000256" key="3">
    <source>
        <dbReference type="ARBA" id="ARBA00004496"/>
    </source>
</evidence>
<dbReference type="InterPro" id="IPR006549">
    <property type="entry name" value="HAD-SF_hydro_IIIA"/>
</dbReference>
<dbReference type="InterPro" id="IPR006543">
    <property type="entry name" value="Histidinol-phos"/>
</dbReference>